<dbReference type="AlphaFoldDB" id="A0A9D2BYU7"/>
<feature type="transmembrane region" description="Helical" evidence="1">
    <location>
        <begin position="12"/>
        <end position="32"/>
    </location>
</feature>
<keyword evidence="1" id="KW-0812">Transmembrane</keyword>
<evidence type="ECO:0000313" key="2">
    <source>
        <dbReference type="EMBL" id="HIY21529.1"/>
    </source>
</evidence>
<reference evidence="2" key="2">
    <citation type="submission" date="2021-04" db="EMBL/GenBank/DDBJ databases">
        <authorList>
            <person name="Gilroy R."/>
        </authorList>
    </citation>
    <scope>NUCLEOTIDE SEQUENCE</scope>
    <source>
        <strain evidence="2">ChiBcec16_6824</strain>
    </source>
</reference>
<keyword evidence="1" id="KW-0472">Membrane</keyword>
<keyword evidence="1" id="KW-1133">Transmembrane helix</keyword>
<evidence type="ECO:0000313" key="3">
    <source>
        <dbReference type="Proteomes" id="UP000823868"/>
    </source>
</evidence>
<dbReference type="InterPro" id="IPR025480">
    <property type="entry name" value="DUF4330"/>
</dbReference>
<sequence length="174" mass="18378">MLDEKGRLFGKINIVDLLVIILVLGVAILVGVKLLGKGGVLPGAEGGKAKITFTVQVNNVYPEVYDSLLPYVQQEGGDQLMASGNLLSGYVVDVKAVPHDASTVSINSSLGALVLPMDDNLLDLTFTVEATVPNADTNELGTQEIRIGKSHTLKTTHFEFAGGLITDCQWNGAA</sequence>
<dbReference type="EMBL" id="DXDX01000119">
    <property type="protein sequence ID" value="HIY21529.1"/>
    <property type="molecule type" value="Genomic_DNA"/>
</dbReference>
<protein>
    <submittedName>
        <fullName evidence="2">DUF4330 domain-containing protein</fullName>
    </submittedName>
</protein>
<proteinExistence type="predicted"/>
<accession>A0A9D2BYU7</accession>
<organism evidence="2 3">
    <name type="scientific">Candidatus Flavonifractor merdigallinarum</name>
    <dbReference type="NCBI Taxonomy" id="2838589"/>
    <lineage>
        <taxon>Bacteria</taxon>
        <taxon>Bacillati</taxon>
        <taxon>Bacillota</taxon>
        <taxon>Clostridia</taxon>
        <taxon>Eubacteriales</taxon>
        <taxon>Oscillospiraceae</taxon>
        <taxon>Flavonifractor</taxon>
    </lineage>
</organism>
<dbReference type="Pfam" id="PF14221">
    <property type="entry name" value="DUF4330"/>
    <property type="match status" value="1"/>
</dbReference>
<name>A0A9D2BYU7_9FIRM</name>
<gene>
    <name evidence="2" type="ORF">H9841_06485</name>
</gene>
<dbReference type="Proteomes" id="UP000823868">
    <property type="component" value="Unassembled WGS sequence"/>
</dbReference>
<comment type="caution">
    <text evidence="2">The sequence shown here is derived from an EMBL/GenBank/DDBJ whole genome shotgun (WGS) entry which is preliminary data.</text>
</comment>
<evidence type="ECO:0000256" key="1">
    <source>
        <dbReference type="SAM" id="Phobius"/>
    </source>
</evidence>
<reference evidence="2" key="1">
    <citation type="journal article" date="2021" name="PeerJ">
        <title>Extensive microbial diversity within the chicken gut microbiome revealed by metagenomics and culture.</title>
        <authorList>
            <person name="Gilroy R."/>
            <person name="Ravi A."/>
            <person name="Getino M."/>
            <person name="Pursley I."/>
            <person name="Horton D.L."/>
            <person name="Alikhan N.F."/>
            <person name="Baker D."/>
            <person name="Gharbi K."/>
            <person name="Hall N."/>
            <person name="Watson M."/>
            <person name="Adriaenssens E.M."/>
            <person name="Foster-Nyarko E."/>
            <person name="Jarju S."/>
            <person name="Secka A."/>
            <person name="Antonio M."/>
            <person name="Oren A."/>
            <person name="Chaudhuri R.R."/>
            <person name="La Ragione R."/>
            <person name="Hildebrand F."/>
            <person name="Pallen M.J."/>
        </authorList>
    </citation>
    <scope>NUCLEOTIDE SEQUENCE</scope>
    <source>
        <strain evidence="2">ChiBcec16_6824</strain>
    </source>
</reference>